<dbReference type="InterPro" id="IPR004358">
    <property type="entry name" value="Sig_transdc_His_kin-like_C"/>
</dbReference>
<evidence type="ECO:0000256" key="4">
    <source>
        <dbReference type="ARBA" id="ARBA00022553"/>
    </source>
</evidence>
<keyword evidence="9" id="KW-0902">Two-component regulatory system</keyword>
<keyword evidence="11" id="KW-0472">Membrane</keyword>
<dbReference type="InterPro" id="IPR036097">
    <property type="entry name" value="HisK_dim/P_sf"/>
</dbReference>
<feature type="domain" description="Histidine kinase" evidence="12">
    <location>
        <begin position="217"/>
        <end position="432"/>
    </location>
</feature>
<keyword evidence="4" id="KW-0597">Phosphoprotein</keyword>
<feature type="transmembrane region" description="Helical" evidence="11">
    <location>
        <begin position="12"/>
        <end position="35"/>
    </location>
</feature>
<evidence type="ECO:0000313" key="13">
    <source>
        <dbReference type="EMBL" id="MBP2242162.1"/>
    </source>
</evidence>
<dbReference type="EC" id="2.7.13.3" evidence="3"/>
<evidence type="ECO:0000256" key="8">
    <source>
        <dbReference type="ARBA" id="ARBA00022840"/>
    </source>
</evidence>
<keyword evidence="11" id="KW-0812">Transmembrane</keyword>
<evidence type="ECO:0000256" key="5">
    <source>
        <dbReference type="ARBA" id="ARBA00022679"/>
    </source>
</evidence>
<keyword evidence="8" id="KW-0067">ATP-binding</keyword>
<evidence type="ECO:0000256" key="6">
    <source>
        <dbReference type="ARBA" id="ARBA00022741"/>
    </source>
</evidence>
<dbReference type="InterPro" id="IPR036890">
    <property type="entry name" value="HATPase_C_sf"/>
</dbReference>
<keyword evidence="6" id="KW-0547">Nucleotide-binding</keyword>
<gene>
    <name evidence="13" type="ORF">J2Z40_002735</name>
</gene>
<proteinExistence type="predicted"/>
<sequence length="432" mass="50279">MFKKTIFRKQQLKFMAFNLIAFTVIFTIFGVIIIGQVQRTLYSKSDEELKSFKEMMIVHPSKGFESPLPDEKMDRLPPYEERQRDRPNPRIIVLKWNKEGKIINQNEIGSSFYESFIQDYPLDKTNIDTITNTTIHNQYHFRYLLFETTDTKGERTYTQLLINTEAEQTIIDNFERLIIICSIIFVILSISASYILSRKMMMPIIHSWNKQAEFVENASHELRTPLTIIQNKLELLLTEPQEKIINKFENIALSLSETRRLSKLTSDLLTLARADSAETQLTKQTIDIDQFIQRVCAPYMEIAESQDKHFWLNLNCNVSMEADEVRLHQLLVILLDNALKYTSDDDSIGVKTYVEDHKVVFEVSDTGIGIKEENMKYIFDRFYREDKARSRETGGMGLGLSIAQWIVTEHNGTITGFQNKHKGTTFKVKLPK</sequence>
<dbReference type="PROSITE" id="PS50109">
    <property type="entry name" value="HIS_KIN"/>
    <property type="match status" value="1"/>
</dbReference>
<organism evidence="13 14">
    <name type="scientific">Cytobacillus eiseniae</name>
    <dbReference type="NCBI Taxonomy" id="762947"/>
    <lineage>
        <taxon>Bacteria</taxon>
        <taxon>Bacillati</taxon>
        <taxon>Bacillota</taxon>
        <taxon>Bacilli</taxon>
        <taxon>Bacillales</taxon>
        <taxon>Bacillaceae</taxon>
        <taxon>Cytobacillus</taxon>
    </lineage>
</organism>
<dbReference type="SMART" id="SM00388">
    <property type="entry name" value="HisKA"/>
    <property type="match status" value="1"/>
</dbReference>
<keyword evidence="5 13" id="KW-0808">Transferase</keyword>
<dbReference type="InterPro" id="IPR005467">
    <property type="entry name" value="His_kinase_dom"/>
</dbReference>
<comment type="catalytic activity">
    <reaction evidence="1">
        <text>ATP + protein L-histidine = ADP + protein N-phospho-L-histidine.</text>
        <dbReference type="EC" id="2.7.13.3"/>
    </reaction>
</comment>
<dbReference type="SUPFAM" id="SSF55874">
    <property type="entry name" value="ATPase domain of HSP90 chaperone/DNA topoisomerase II/histidine kinase"/>
    <property type="match status" value="1"/>
</dbReference>
<evidence type="ECO:0000256" key="3">
    <source>
        <dbReference type="ARBA" id="ARBA00012438"/>
    </source>
</evidence>
<accession>A0ABS4RK35</accession>
<dbReference type="InterPro" id="IPR050351">
    <property type="entry name" value="BphY/WalK/GraS-like"/>
</dbReference>
<keyword evidence="7 13" id="KW-0418">Kinase</keyword>
<dbReference type="Pfam" id="PF00512">
    <property type="entry name" value="HisKA"/>
    <property type="match status" value="1"/>
</dbReference>
<protein>
    <recommendedName>
        <fullName evidence="3">histidine kinase</fullName>
        <ecNumber evidence="3">2.7.13.3</ecNumber>
    </recommendedName>
</protein>
<keyword evidence="11" id="KW-1133">Transmembrane helix</keyword>
<evidence type="ECO:0000256" key="2">
    <source>
        <dbReference type="ARBA" id="ARBA00004370"/>
    </source>
</evidence>
<feature type="transmembrane region" description="Helical" evidence="11">
    <location>
        <begin position="177"/>
        <end position="196"/>
    </location>
</feature>
<comment type="subcellular location">
    <subcellularLocation>
        <location evidence="2">Membrane</location>
    </subcellularLocation>
</comment>
<dbReference type="CDD" id="cd00082">
    <property type="entry name" value="HisKA"/>
    <property type="match status" value="1"/>
</dbReference>
<evidence type="ECO:0000256" key="1">
    <source>
        <dbReference type="ARBA" id="ARBA00000085"/>
    </source>
</evidence>
<evidence type="ECO:0000256" key="9">
    <source>
        <dbReference type="ARBA" id="ARBA00023012"/>
    </source>
</evidence>
<evidence type="ECO:0000256" key="10">
    <source>
        <dbReference type="SAM" id="MobiDB-lite"/>
    </source>
</evidence>
<dbReference type="Gene3D" id="3.30.565.10">
    <property type="entry name" value="Histidine kinase-like ATPase, C-terminal domain"/>
    <property type="match status" value="1"/>
</dbReference>
<dbReference type="SMART" id="SM00387">
    <property type="entry name" value="HATPase_c"/>
    <property type="match status" value="1"/>
</dbReference>
<dbReference type="SUPFAM" id="SSF47384">
    <property type="entry name" value="Homodimeric domain of signal transducing histidine kinase"/>
    <property type="match status" value="1"/>
</dbReference>
<dbReference type="Pfam" id="PF02518">
    <property type="entry name" value="HATPase_c"/>
    <property type="match status" value="1"/>
</dbReference>
<comment type="caution">
    <text evidence="13">The sequence shown here is derived from an EMBL/GenBank/DDBJ whole genome shotgun (WGS) entry which is preliminary data.</text>
</comment>
<dbReference type="InterPro" id="IPR003661">
    <property type="entry name" value="HisK_dim/P_dom"/>
</dbReference>
<evidence type="ECO:0000256" key="7">
    <source>
        <dbReference type="ARBA" id="ARBA00022777"/>
    </source>
</evidence>
<dbReference type="Proteomes" id="UP001519293">
    <property type="component" value="Unassembled WGS sequence"/>
</dbReference>
<reference evidence="13 14" key="1">
    <citation type="submission" date="2021-03" db="EMBL/GenBank/DDBJ databases">
        <title>Genomic Encyclopedia of Type Strains, Phase IV (KMG-IV): sequencing the most valuable type-strain genomes for metagenomic binning, comparative biology and taxonomic classification.</title>
        <authorList>
            <person name="Goeker M."/>
        </authorList>
    </citation>
    <scope>NUCLEOTIDE SEQUENCE [LARGE SCALE GENOMIC DNA]</scope>
    <source>
        <strain evidence="13 14">DSM 26675</strain>
    </source>
</reference>
<feature type="region of interest" description="Disordered" evidence="10">
    <location>
        <begin position="63"/>
        <end position="83"/>
    </location>
</feature>
<evidence type="ECO:0000313" key="14">
    <source>
        <dbReference type="Proteomes" id="UP001519293"/>
    </source>
</evidence>
<dbReference type="PANTHER" id="PTHR45453:SF1">
    <property type="entry name" value="PHOSPHATE REGULON SENSOR PROTEIN PHOR"/>
    <property type="match status" value="1"/>
</dbReference>
<dbReference type="EMBL" id="JAGIKZ010000016">
    <property type="protein sequence ID" value="MBP2242162.1"/>
    <property type="molecule type" value="Genomic_DNA"/>
</dbReference>
<dbReference type="PANTHER" id="PTHR45453">
    <property type="entry name" value="PHOSPHATE REGULON SENSOR PROTEIN PHOR"/>
    <property type="match status" value="1"/>
</dbReference>
<dbReference type="RefSeq" id="WP_066392381.1">
    <property type="nucleotide sequence ID" value="NZ_JAGIKZ010000016.1"/>
</dbReference>
<feature type="compositionally biased region" description="Basic and acidic residues" evidence="10">
    <location>
        <begin position="69"/>
        <end position="83"/>
    </location>
</feature>
<dbReference type="InterPro" id="IPR003594">
    <property type="entry name" value="HATPase_dom"/>
</dbReference>
<evidence type="ECO:0000259" key="12">
    <source>
        <dbReference type="PROSITE" id="PS50109"/>
    </source>
</evidence>
<dbReference type="GO" id="GO:0004673">
    <property type="term" value="F:protein histidine kinase activity"/>
    <property type="evidence" value="ECO:0007669"/>
    <property type="project" value="UniProtKB-EC"/>
</dbReference>
<dbReference type="Gene3D" id="1.10.287.130">
    <property type="match status" value="1"/>
</dbReference>
<evidence type="ECO:0000256" key="11">
    <source>
        <dbReference type="SAM" id="Phobius"/>
    </source>
</evidence>
<keyword evidence="14" id="KW-1185">Reference proteome</keyword>
<dbReference type="PRINTS" id="PR00344">
    <property type="entry name" value="BCTRLSENSOR"/>
</dbReference>
<name>A0ABS4RK35_9BACI</name>